<evidence type="ECO:0000313" key="2">
    <source>
        <dbReference type="EMBL" id="KAG5641204.1"/>
    </source>
</evidence>
<sequence length="291" mass="33427">MSNYPSSSALADGALDSGAQHDMAYRLSTVVRPSYGCSRPLSSSSSLSRDYAPTFLGNHSYRPPALRHDSQEHAPPLAQHEQAPEDNHSHPLPPPLQLYHPHSNSQCSNIDSPISNRAPPRPPPPVPHRSPNPHAARYETYDAQTHVHADVTLPPTPRATTETSMQTTPVSITTLMRIDEQGTCDVRELMPTRLREPVRDPKWWDDVETTACHNFEHGTRGDSGERDEDEEQQHHRHHERHVFEEGLARTPLDRDRDHDTRQHREDRDEARERHLKYELEWEREEKAERNR</sequence>
<keyword evidence="3" id="KW-1185">Reference proteome</keyword>
<feature type="region of interest" description="Disordered" evidence="1">
    <location>
        <begin position="34"/>
        <end position="135"/>
    </location>
</feature>
<reference evidence="2" key="2">
    <citation type="submission" date="2021-10" db="EMBL/GenBank/DDBJ databases">
        <title>Phylogenomics reveals ancestral predisposition of the termite-cultivated fungus Termitomyces towards a domesticated lifestyle.</title>
        <authorList>
            <person name="Auxier B."/>
            <person name="Grum-Grzhimaylo A."/>
            <person name="Cardenas M.E."/>
            <person name="Lodge J.D."/>
            <person name="Laessoe T."/>
            <person name="Pedersen O."/>
            <person name="Smith M.E."/>
            <person name="Kuyper T.W."/>
            <person name="Franco-Molano E.A."/>
            <person name="Baroni T.J."/>
            <person name="Aanen D.K."/>
        </authorList>
    </citation>
    <scope>NUCLEOTIDE SEQUENCE</scope>
    <source>
        <strain evidence="2">AP01</strain>
        <tissue evidence="2">Mycelium</tissue>
    </source>
</reference>
<evidence type="ECO:0000256" key="1">
    <source>
        <dbReference type="SAM" id="MobiDB-lite"/>
    </source>
</evidence>
<dbReference type="Proteomes" id="UP000775547">
    <property type="component" value="Unassembled WGS sequence"/>
</dbReference>
<feature type="compositionally biased region" description="Low complexity" evidence="1">
    <location>
        <begin position="38"/>
        <end position="49"/>
    </location>
</feature>
<proteinExistence type="predicted"/>
<feature type="non-terminal residue" evidence="2">
    <location>
        <position position="291"/>
    </location>
</feature>
<protein>
    <submittedName>
        <fullName evidence="2">Uncharacterized protein</fullName>
    </submittedName>
</protein>
<feature type="compositionally biased region" description="Basic and acidic residues" evidence="1">
    <location>
        <begin position="241"/>
        <end position="291"/>
    </location>
</feature>
<dbReference type="AlphaFoldDB" id="A0A9P7K9K2"/>
<comment type="caution">
    <text evidence="2">The sequence shown here is derived from an EMBL/GenBank/DDBJ whole genome shotgun (WGS) entry which is preliminary data.</text>
</comment>
<reference evidence="2" key="1">
    <citation type="submission" date="2020-07" db="EMBL/GenBank/DDBJ databases">
        <authorList>
            <person name="Nieuwenhuis M."/>
            <person name="Van De Peppel L.J.J."/>
        </authorList>
    </citation>
    <scope>NUCLEOTIDE SEQUENCE</scope>
    <source>
        <strain evidence="2">AP01</strain>
        <tissue evidence="2">Mycelium</tissue>
    </source>
</reference>
<organism evidence="2 3">
    <name type="scientific">Asterophora parasitica</name>
    <dbReference type="NCBI Taxonomy" id="117018"/>
    <lineage>
        <taxon>Eukaryota</taxon>
        <taxon>Fungi</taxon>
        <taxon>Dikarya</taxon>
        <taxon>Basidiomycota</taxon>
        <taxon>Agaricomycotina</taxon>
        <taxon>Agaricomycetes</taxon>
        <taxon>Agaricomycetidae</taxon>
        <taxon>Agaricales</taxon>
        <taxon>Tricholomatineae</taxon>
        <taxon>Lyophyllaceae</taxon>
        <taxon>Asterophora</taxon>
    </lineage>
</organism>
<evidence type="ECO:0000313" key="3">
    <source>
        <dbReference type="Proteomes" id="UP000775547"/>
    </source>
</evidence>
<dbReference type="EMBL" id="JABCKV010000363">
    <property type="protein sequence ID" value="KAG5641204.1"/>
    <property type="molecule type" value="Genomic_DNA"/>
</dbReference>
<feature type="region of interest" description="Disordered" evidence="1">
    <location>
        <begin position="214"/>
        <end position="291"/>
    </location>
</feature>
<gene>
    <name evidence="2" type="ORF">DXG03_005768</name>
</gene>
<accession>A0A9P7K9K2</accession>
<name>A0A9P7K9K2_9AGAR</name>
<feature type="compositionally biased region" description="Basic and acidic residues" evidence="1">
    <location>
        <begin position="214"/>
        <end position="224"/>
    </location>
</feature>
<feature type="compositionally biased region" description="Pro residues" evidence="1">
    <location>
        <begin position="119"/>
        <end position="130"/>
    </location>
</feature>